<feature type="binding site" evidence="6">
    <location>
        <position position="199"/>
    </location>
    <ligand>
        <name>Zn(2+)</name>
        <dbReference type="ChEBI" id="CHEBI:29105"/>
    </ligand>
</feature>
<comment type="pathway">
    <text evidence="6">Glycan metabolism; pectin degradation; 2-dehydro-3-deoxy-D-gluconate from pectin: step 4/5.</text>
</comment>
<dbReference type="NCBIfam" id="NF002091">
    <property type="entry name" value="PRK00924.1"/>
    <property type="match status" value="1"/>
</dbReference>
<dbReference type="Proteomes" id="UP000316298">
    <property type="component" value="Unassembled WGS sequence"/>
</dbReference>
<keyword evidence="5 6" id="KW-0413">Isomerase</keyword>
<dbReference type="GO" id="GO:0045490">
    <property type="term" value="P:pectin catabolic process"/>
    <property type="evidence" value="ECO:0007669"/>
    <property type="project" value="UniProtKB-UniRule"/>
</dbReference>
<dbReference type="Gene3D" id="2.60.120.520">
    <property type="entry name" value="pectin degrading enzyme 5-keto 4- deoxyuronate isomerase, domain 1"/>
    <property type="match status" value="1"/>
</dbReference>
<comment type="cofactor">
    <cofactor evidence="6">
        <name>Zn(2+)</name>
        <dbReference type="ChEBI" id="CHEBI:29105"/>
    </cofactor>
    <text evidence="6">Binds 1 zinc ion per subunit.</text>
</comment>
<comment type="similarity">
    <text evidence="2 6">Belongs to the KduI family.</text>
</comment>
<dbReference type="Pfam" id="PF04962">
    <property type="entry name" value="KduI"/>
    <property type="match status" value="1"/>
</dbReference>
<comment type="caution">
    <text evidence="7">The sequence shown here is derived from an EMBL/GenBank/DDBJ whole genome shotgun (WGS) entry which is preliminary data.</text>
</comment>
<evidence type="ECO:0000256" key="3">
    <source>
        <dbReference type="ARBA" id="ARBA00022723"/>
    </source>
</evidence>
<dbReference type="Gene3D" id="2.60.120.10">
    <property type="entry name" value="Jelly Rolls"/>
    <property type="match status" value="1"/>
</dbReference>
<dbReference type="UniPathway" id="UPA00545">
    <property type="reaction ID" value="UER00826"/>
</dbReference>
<reference evidence="7 8" key="1">
    <citation type="submission" date="2019-06" db="EMBL/GenBank/DDBJ databases">
        <title>Sequencing the genomes of 1000 actinobacteria strains.</title>
        <authorList>
            <person name="Klenk H.-P."/>
        </authorList>
    </citation>
    <scope>NUCLEOTIDE SEQUENCE [LARGE SCALE GENOMIC DNA]</scope>
    <source>
        <strain evidence="7 8">DSM 17305</strain>
    </source>
</reference>
<organism evidence="7 8">
    <name type="scientific">Kribbella jejuensis</name>
    <dbReference type="NCBI Taxonomy" id="236068"/>
    <lineage>
        <taxon>Bacteria</taxon>
        <taxon>Bacillati</taxon>
        <taxon>Actinomycetota</taxon>
        <taxon>Actinomycetes</taxon>
        <taxon>Propionibacteriales</taxon>
        <taxon>Kribbellaceae</taxon>
        <taxon>Kribbella</taxon>
    </lineage>
</organism>
<proteinExistence type="inferred from homology"/>
<accession>A0A542EB09</accession>
<keyword evidence="8" id="KW-1185">Reference proteome</keyword>
<dbReference type="InterPro" id="IPR021120">
    <property type="entry name" value="KduI/IolB_isomerase"/>
</dbReference>
<gene>
    <name evidence="6" type="primary">kduI</name>
    <name evidence="7" type="ORF">FB475_5459</name>
</gene>
<feature type="binding site" evidence="6">
    <location>
        <position position="194"/>
    </location>
    <ligand>
        <name>Zn(2+)</name>
        <dbReference type="ChEBI" id="CHEBI:29105"/>
    </ligand>
</feature>
<feature type="binding site" evidence="6">
    <location>
        <position position="192"/>
    </location>
    <ligand>
        <name>Zn(2+)</name>
        <dbReference type="ChEBI" id="CHEBI:29105"/>
    </ligand>
</feature>
<dbReference type="GO" id="GO:0008270">
    <property type="term" value="F:zinc ion binding"/>
    <property type="evidence" value="ECO:0007669"/>
    <property type="project" value="UniProtKB-UniRule"/>
</dbReference>
<feature type="binding site" evidence="6">
    <location>
        <position position="241"/>
    </location>
    <ligand>
        <name>Zn(2+)</name>
        <dbReference type="ChEBI" id="CHEBI:29105"/>
    </ligand>
</feature>
<dbReference type="EMBL" id="VFMM01000002">
    <property type="protein sequence ID" value="TQJ12513.1"/>
    <property type="molecule type" value="Genomic_DNA"/>
</dbReference>
<evidence type="ECO:0000256" key="1">
    <source>
        <dbReference type="ARBA" id="ARBA00000552"/>
    </source>
</evidence>
<dbReference type="SUPFAM" id="SSF51182">
    <property type="entry name" value="RmlC-like cupins"/>
    <property type="match status" value="1"/>
</dbReference>
<dbReference type="HAMAP" id="MF_00687">
    <property type="entry name" value="KduI"/>
    <property type="match status" value="1"/>
</dbReference>
<comment type="catalytic activity">
    <reaction evidence="1 6">
        <text>5-dehydro-4-deoxy-D-glucuronate = 3-deoxy-D-glycero-2,5-hexodiulosonate</text>
        <dbReference type="Rhea" id="RHEA:23896"/>
        <dbReference type="ChEBI" id="CHEBI:17117"/>
        <dbReference type="ChEBI" id="CHEBI:29071"/>
        <dbReference type="EC" id="5.3.1.17"/>
    </reaction>
</comment>
<sequence length="274" mass="30156">MTLQIRHATHPEQVPGFDTAALRRHYLVDDLFVPGAVNAVLTHHDRIVLAGARPTDGPLTLGTYPELRSEYFLERREAGIVNVGVPGTVTADGTKYELTSGACLYVGRGVREVVFEGPEAAYYVFSAPAHTAFPTRQVNPGEGNRLELGDQQTANRRTIDQFIHADGVQSCQIVLGVTTLHAGSTWNTMPAHTHDRRTECYLYFGLPETERIVHLLGEPEETRHLLVADRQAVISPSWSIHSGCGTSSYSFVWAMAGENQAFGDMDGVDVRDLR</sequence>
<dbReference type="PANTHER" id="PTHR38461">
    <property type="entry name" value="4-DEOXY-L-THREO-5-HEXOSULOSE-URONATE KETOL-ISOMERASE"/>
    <property type="match status" value="1"/>
</dbReference>
<dbReference type="AlphaFoldDB" id="A0A542EB09"/>
<comment type="function">
    <text evidence="6">Catalyzes the isomerization of 5-dehydro-4-deoxy-D-glucuronate to 3-deoxy-D-glycero-2,5-hexodiulosonate.</text>
</comment>
<dbReference type="InterPro" id="IPR014710">
    <property type="entry name" value="RmlC-like_jellyroll"/>
</dbReference>
<name>A0A542EB09_9ACTN</name>
<dbReference type="RefSeq" id="WP_238332436.1">
    <property type="nucleotide sequence ID" value="NZ_BAAAKA010000007.1"/>
</dbReference>
<dbReference type="CDD" id="cd20294">
    <property type="entry name" value="cupin_KduI_N"/>
    <property type="match status" value="1"/>
</dbReference>
<dbReference type="GO" id="GO:0008697">
    <property type="term" value="F:4-deoxy-L-threo-5-hexosulose-uronate ketol-isomerase activity"/>
    <property type="evidence" value="ECO:0007669"/>
    <property type="project" value="UniProtKB-UniRule"/>
</dbReference>
<protein>
    <recommendedName>
        <fullName evidence="6">4-deoxy-L-threo-5-hexosulose-uronate ketol-isomerase</fullName>
        <ecNumber evidence="6">5.3.1.17</ecNumber>
    </recommendedName>
    <alternativeName>
        <fullName evidence="6">5-keto-4-deoxyuronate isomerase</fullName>
    </alternativeName>
    <alternativeName>
        <fullName evidence="6">DKI isomerase</fullName>
    </alternativeName>
</protein>
<dbReference type="PANTHER" id="PTHR38461:SF1">
    <property type="entry name" value="4-DEOXY-L-THREO-5-HEXOSULOSE-URONATE KETOL-ISOMERASE"/>
    <property type="match status" value="1"/>
</dbReference>
<keyword evidence="3 6" id="KW-0479">Metal-binding</keyword>
<dbReference type="CDD" id="cd20491">
    <property type="entry name" value="cupin_KduI_C"/>
    <property type="match status" value="1"/>
</dbReference>
<evidence type="ECO:0000256" key="2">
    <source>
        <dbReference type="ARBA" id="ARBA00008086"/>
    </source>
</evidence>
<evidence type="ECO:0000313" key="7">
    <source>
        <dbReference type="EMBL" id="TQJ12513.1"/>
    </source>
</evidence>
<evidence type="ECO:0000256" key="4">
    <source>
        <dbReference type="ARBA" id="ARBA00022833"/>
    </source>
</evidence>
<dbReference type="GO" id="GO:0042840">
    <property type="term" value="P:D-glucuronate catabolic process"/>
    <property type="evidence" value="ECO:0007669"/>
    <property type="project" value="TreeGrafter"/>
</dbReference>
<evidence type="ECO:0000313" key="8">
    <source>
        <dbReference type="Proteomes" id="UP000316298"/>
    </source>
</evidence>
<dbReference type="InterPro" id="IPR027449">
    <property type="entry name" value="KduI_N"/>
</dbReference>
<evidence type="ECO:0000256" key="6">
    <source>
        <dbReference type="HAMAP-Rule" id="MF_00687"/>
    </source>
</evidence>
<keyword evidence="4 6" id="KW-0862">Zinc</keyword>
<dbReference type="EC" id="5.3.1.17" evidence="6"/>
<dbReference type="InterPro" id="IPR007045">
    <property type="entry name" value="KduI"/>
</dbReference>
<dbReference type="GO" id="GO:0019698">
    <property type="term" value="P:D-galacturonate catabolic process"/>
    <property type="evidence" value="ECO:0007669"/>
    <property type="project" value="TreeGrafter"/>
</dbReference>
<evidence type="ECO:0000256" key="5">
    <source>
        <dbReference type="ARBA" id="ARBA00023235"/>
    </source>
</evidence>
<dbReference type="InterPro" id="IPR011051">
    <property type="entry name" value="RmlC_Cupin_sf"/>
</dbReference>